<name>A0A380EJV2_STAAU</name>
<protein>
    <submittedName>
        <fullName evidence="1">Uncharacterized protein</fullName>
    </submittedName>
</protein>
<dbReference type="EMBL" id="UHBY01000003">
    <property type="protein sequence ID" value="SUL36921.1"/>
    <property type="molecule type" value="Genomic_DNA"/>
</dbReference>
<dbReference type="AlphaFoldDB" id="A0A380EJV2"/>
<proteinExistence type="predicted"/>
<dbReference type="RefSeq" id="WP_021424985.1">
    <property type="nucleotide sequence ID" value="NZ_KN050644.1"/>
</dbReference>
<accession>A0A380EJV2</accession>
<evidence type="ECO:0000313" key="1">
    <source>
        <dbReference type="EMBL" id="SUL36921.1"/>
    </source>
</evidence>
<sequence>MEEIRDCNGRIACKGNATTGLIEVLYKRCKTSTQIPIGGTLRIERDGVVTIVTRLSDSAFHVESHANAA</sequence>
<evidence type="ECO:0000313" key="2">
    <source>
        <dbReference type="Proteomes" id="UP000254116"/>
    </source>
</evidence>
<organism evidence="1 2">
    <name type="scientific">Staphylococcus aureus</name>
    <dbReference type="NCBI Taxonomy" id="1280"/>
    <lineage>
        <taxon>Bacteria</taxon>
        <taxon>Bacillati</taxon>
        <taxon>Bacillota</taxon>
        <taxon>Bacilli</taxon>
        <taxon>Bacillales</taxon>
        <taxon>Staphylococcaceae</taxon>
        <taxon>Staphylococcus</taxon>
    </lineage>
</organism>
<reference evidence="1 2" key="1">
    <citation type="submission" date="2018-06" db="EMBL/GenBank/DDBJ databases">
        <authorList>
            <consortium name="Pathogen Informatics"/>
            <person name="Doyle S."/>
        </authorList>
    </citation>
    <scope>NUCLEOTIDE SEQUENCE [LARGE SCALE GENOMIC DNA]</scope>
    <source>
        <strain evidence="1 2">NCTC10702</strain>
    </source>
</reference>
<gene>
    <name evidence="1" type="ORF">NCTC10702_03062</name>
</gene>
<dbReference type="Proteomes" id="UP000254116">
    <property type="component" value="Unassembled WGS sequence"/>
</dbReference>